<name>A0A6M2BN96_9GAMM</name>
<evidence type="ECO:0000259" key="1">
    <source>
        <dbReference type="Pfam" id="PF03061"/>
    </source>
</evidence>
<dbReference type="GO" id="GO:0016790">
    <property type="term" value="F:thiolester hydrolase activity"/>
    <property type="evidence" value="ECO:0007669"/>
    <property type="project" value="UniProtKB-ARBA"/>
</dbReference>
<dbReference type="AlphaFoldDB" id="A0A6M2BN96"/>
<dbReference type="RefSeq" id="WP_166252164.1">
    <property type="nucleotide sequence ID" value="NZ_JAAMOW010000002.1"/>
</dbReference>
<comment type="caution">
    <text evidence="2">The sequence shown here is derived from an EMBL/GenBank/DDBJ whole genome shotgun (WGS) entry which is preliminary data.</text>
</comment>
<evidence type="ECO:0000313" key="2">
    <source>
        <dbReference type="EMBL" id="NGY03918.1"/>
    </source>
</evidence>
<dbReference type="Pfam" id="PF03061">
    <property type="entry name" value="4HBT"/>
    <property type="match status" value="1"/>
</dbReference>
<accession>A0A6M2BN96</accession>
<keyword evidence="3" id="KW-1185">Reference proteome</keyword>
<organism evidence="2 3">
    <name type="scientific">Solimonas terrae</name>
    <dbReference type="NCBI Taxonomy" id="1396819"/>
    <lineage>
        <taxon>Bacteria</taxon>
        <taxon>Pseudomonadati</taxon>
        <taxon>Pseudomonadota</taxon>
        <taxon>Gammaproteobacteria</taxon>
        <taxon>Nevskiales</taxon>
        <taxon>Nevskiaceae</taxon>
        <taxon>Solimonas</taxon>
    </lineage>
</organism>
<proteinExistence type="predicted"/>
<feature type="domain" description="Thioesterase" evidence="1">
    <location>
        <begin position="53"/>
        <end position="127"/>
    </location>
</feature>
<dbReference type="Gene3D" id="3.10.129.10">
    <property type="entry name" value="Hotdog Thioesterase"/>
    <property type="match status" value="1"/>
</dbReference>
<dbReference type="Proteomes" id="UP000472676">
    <property type="component" value="Unassembled WGS sequence"/>
</dbReference>
<dbReference type="EMBL" id="JAAMOW010000002">
    <property type="protein sequence ID" value="NGY03918.1"/>
    <property type="molecule type" value="Genomic_DNA"/>
</dbReference>
<sequence length="141" mass="15032">MDATSLQVAGWKARDAKGFTGFIAPLWILDASDTSRGRGVGFIADERHVNYQQTVHGGALMTFADIALGWIAAEALGHTRCVTAQLAIQLVSSPRLGDFISCQAELVRATSQMMFVRGLIKAGDKTVASADGIWKVLAAKP</sequence>
<reference evidence="2 3" key="1">
    <citation type="journal article" date="2014" name="Int. J. Syst. Evol. Microbiol.">
        <title>Solimonas terrae sp. nov., isolated from soil.</title>
        <authorList>
            <person name="Kim S.J."/>
            <person name="Moon J.Y."/>
            <person name="Weon H.Y."/>
            <person name="Ahn J.H."/>
            <person name="Chen W.M."/>
            <person name="Kwon S.W."/>
        </authorList>
    </citation>
    <scope>NUCLEOTIDE SEQUENCE [LARGE SCALE GENOMIC DNA]</scope>
    <source>
        <strain evidence="2 3">KIS83-12</strain>
    </source>
</reference>
<dbReference type="InterPro" id="IPR006683">
    <property type="entry name" value="Thioestr_dom"/>
</dbReference>
<dbReference type="CDD" id="cd03443">
    <property type="entry name" value="PaaI_thioesterase"/>
    <property type="match status" value="1"/>
</dbReference>
<dbReference type="SUPFAM" id="SSF54637">
    <property type="entry name" value="Thioesterase/thiol ester dehydrase-isomerase"/>
    <property type="match status" value="1"/>
</dbReference>
<gene>
    <name evidence="2" type="ORF">G7Y85_04020</name>
</gene>
<protein>
    <submittedName>
        <fullName evidence="2">PaaI family thioesterase</fullName>
    </submittedName>
</protein>
<dbReference type="InterPro" id="IPR029069">
    <property type="entry name" value="HotDog_dom_sf"/>
</dbReference>
<evidence type="ECO:0000313" key="3">
    <source>
        <dbReference type="Proteomes" id="UP000472676"/>
    </source>
</evidence>